<protein>
    <submittedName>
        <fullName evidence="4">GNAT family N-acetyltransferase</fullName>
    </submittedName>
</protein>
<dbReference type="SUPFAM" id="SSF55729">
    <property type="entry name" value="Acyl-CoA N-acyltransferases (Nat)"/>
    <property type="match status" value="1"/>
</dbReference>
<comment type="caution">
    <text evidence="4">The sequence shown here is derived from an EMBL/GenBank/DDBJ whole genome shotgun (WGS) entry which is preliminary data.</text>
</comment>
<gene>
    <name evidence="4" type="ORF">E3T50_05115</name>
</gene>
<dbReference type="AlphaFoldDB" id="A0A4R9AZW3"/>
<evidence type="ECO:0000256" key="1">
    <source>
        <dbReference type="ARBA" id="ARBA00022679"/>
    </source>
</evidence>
<proteinExistence type="predicted"/>
<dbReference type="Gene3D" id="3.40.630.30">
    <property type="match status" value="1"/>
</dbReference>
<accession>A0A4R9AZW3</accession>
<dbReference type="InterPro" id="IPR000182">
    <property type="entry name" value="GNAT_dom"/>
</dbReference>
<keyword evidence="1 4" id="KW-0808">Transferase</keyword>
<dbReference type="InterPro" id="IPR016181">
    <property type="entry name" value="Acyl_CoA_acyltransferase"/>
</dbReference>
<dbReference type="PANTHER" id="PTHR43877:SF2">
    <property type="entry name" value="AMINOALKYLPHOSPHONATE N-ACETYLTRANSFERASE-RELATED"/>
    <property type="match status" value="1"/>
</dbReference>
<dbReference type="InterPro" id="IPR050832">
    <property type="entry name" value="Bact_Acetyltransf"/>
</dbReference>
<dbReference type="Proteomes" id="UP000297983">
    <property type="component" value="Unassembled WGS sequence"/>
</dbReference>
<evidence type="ECO:0000313" key="4">
    <source>
        <dbReference type="EMBL" id="TFD72700.1"/>
    </source>
</evidence>
<dbReference type="EMBL" id="SOHL01000008">
    <property type="protein sequence ID" value="TFD72700.1"/>
    <property type="molecule type" value="Genomic_DNA"/>
</dbReference>
<evidence type="ECO:0000256" key="2">
    <source>
        <dbReference type="ARBA" id="ARBA00023315"/>
    </source>
</evidence>
<keyword evidence="2" id="KW-0012">Acyltransferase</keyword>
<name>A0A4R9AZW3_9MICO</name>
<dbReference type="PROSITE" id="PS51186">
    <property type="entry name" value="GNAT"/>
    <property type="match status" value="1"/>
</dbReference>
<organism evidence="4 5">
    <name type="scientific">Cryobacterium gelidum</name>
    <dbReference type="NCBI Taxonomy" id="1259164"/>
    <lineage>
        <taxon>Bacteria</taxon>
        <taxon>Bacillati</taxon>
        <taxon>Actinomycetota</taxon>
        <taxon>Actinomycetes</taxon>
        <taxon>Micrococcales</taxon>
        <taxon>Microbacteriaceae</taxon>
        <taxon>Cryobacterium</taxon>
    </lineage>
</organism>
<reference evidence="4 5" key="1">
    <citation type="submission" date="2019-03" db="EMBL/GenBank/DDBJ databases">
        <title>Genomics of glacier-inhabiting Cryobacterium strains.</title>
        <authorList>
            <person name="Liu Q."/>
            <person name="Xin Y.-H."/>
        </authorList>
    </citation>
    <scope>NUCLEOTIDE SEQUENCE [LARGE SCALE GENOMIC DNA]</scope>
    <source>
        <strain evidence="4 5">Hz16</strain>
    </source>
</reference>
<feature type="domain" description="N-acetyltransferase" evidence="3">
    <location>
        <begin position="22"/>
        <end position="163"/>
    </location>
</feature>
<dbReference type="RefSeq" id="WP_134550875.1">
    <property type="nucleotide sequence ID" value="NZ_SOHL01000008.1"/>
</dbReference>
<dbReference type="GO" id="GO:0016747">
    <property type="term" value="F:acyltransferase activity, transferring groups other than amino-acyl groups"/>
    <property type="evidence" value="ECO:0007669"/>
    <property type="project" value="InterPro"/>
</dbReference>
<dbReference type="PANTHER" id="PTHR43877">
    <property type="entry name" value="AMINOALKYLPHOSPHONATE N-ACETYLTRANSFERASE-RELATED-RELATED"/>
    <property type="match status" value="1"/>
</dbReference>
<sequence length="163" mass="17726">MTLALPILVSAAVSASAEAEKVSLRYYEDIVSRYHGRPALRQEILAAQAGYPINDLVAPNGLLLLARQGSAVLGCAGMRIRPGDIGEVTRVFVEPAARGQGVGRLLLQNLESESRALGLTALRLDTRSDLIEARSLYASLGFIEGEAHNTDPYANHWFRKELR</sequence>
<dbReference type="Pfam" id="PF00583">
    <property type="entry name" value="Acetyltransf_1"/>
    <property type="match status" value="1"/>
</dbReference>
<keyword evidence="5" id="KW-1185">Reference proteome</keyword>
<evidence type="ECO:0000259" key="3">
    <source>
        <dbReference type="PROSITE" id="PS51186"/>
    </source>
</evidence>
<dbReference type="CDD" id="cd04301">
    <property type="entry name" value="NAT_SF"/>
    <property type="match status" value="1"/>
</dbReference>
<evidence type="ECO:0000313" key="5">
    <source>
        <dbReference type="Proteomes" id="UP000297983"/>
    </source>
</evidence>